<dbReference type="Gene3D" id="3.40.50.1820">
    <property type="entry name" value="alpha/beta hydrolase"/>
    <property type="match status" value="1"/>
</dbReference>
<dbReference type="InterPro" id="IPR020802">
    <property type="entry name" value="TesA-like"/>
</dbReference>
<dbReference type="Proteomes" id="UP000217289">
    <property type="component" value="Chromosome"/>
</dbReference>
<dbReference type="Pfam" id="PF00975">
    <property type="entry name" value="Thioesterase"/>
    <property type="match status" value="1"/>
</dbReference>
<dbReference type="OrthoDB" id="2472181at2"/>
<organism evidence="4 5">
    <name type="scientific">Melittangium boletus DSM 14713</name>
    <dbReference type="NCBI Taxonomy" id="1294270"/>
    <lineage>
        <taxon>Bacteria</taxon>
        <taxon>Pseudomonadati</taxon>
        <taxon>Myxococcota</taxon>
        <taxon>Myxococcia</taxon>
        <taxon>Myxococcales</taxon>
        <taxon>Cystobacterineae</taxon>
        <taxon>Archangiaceae</taxon>
        <taxon>Melittangium</taxon>
    </lineage>
</organism>
<keyword evidence="5" id="KW-1185">Reference proteome</keyword>
<evidence type="ECO:0000313" key="4">
    <source>
        <dbReference type="EMBL" id="ATB33209.1"/>
    </source>
</evidence>
<dbReference type="KEGG" id="mbd:MEBOL_006698"/>
<dbReference type="SMART" id="SM00824">
    <property type="entry name" value="PKS_TE"/>
    <property type="match status" value="1"/>
</dbReference>
<dbReference type="RefSeq" id="WP_095981286.1">
    <property type="nucleotide sequence ID" value="NZ_CP022163.1"/>
</dbReference>
<evidence type="ECO:0000313" key="5">
    <source>
        <dbReference type="Proteomes" id="UP000217289"/>
    </source>
</evidence>
<dbReference type="InterPro" id="IPR012223">
    <property type="entry name" value="TEII"/>
</dbReference>
<evidence type="ECO:0000256" key="2">
    <source>
        <dbReference type="ARBA" id="ARBA00022801"/>
    </source>
</evidence>
<dbReference type="GO" id="GO:0008610">
    <property type="term" value="P:lipid biosynthetic process"/>
    <property type="evidence" value="ECO:0007669"/>
    <property type="project" value="TreeGrafter"/>
</dbReference>
<protein>
    <submittedName>
        <fullName evidence="4">Amino acid adenylation</fullName>
    </submittedName>
</protein>
<dbReference type="AlphaFoldDB" id="A0A250IN89"/>
<dbReference type="PANTHER" id="PTHR11487">
    <property type="entry name" value="THIOESTERASE"/>
    <property type="match status" value="1"/>
</dbReference>
<name>A0A250IN89_9BACT</name>
<dbReference type="PROSITE" id="PS50075">
    <property type="entry name" value="CARRIER"/>
    <property type="match status" value="1"/>
</dbReference>
<dbReference type="InterPro" id="IPR036736">
    <property type="entry name" value="ACP-like_sf"/>
</dbReference>
<keyword evidence="2" id="KW-0378">Hydrolase</keyword>
<sequence>MRQSLRQTPAIPRDVYELWLLRIWSSHLHRDDFGMKDDFFALGGDRATAEAVRAEIEARFDTPLSMETFLEAPTIERIGCHLRAHSRRLNEEPVVELQPHGAKRPFFYLPGGEGTTLNSYAFARRMAPDQPVYGLQSRGLYGDRPPFSRIEDMASDHLESLRTVQPRGPYLLGGHCAGGSVALEMALQLQRRGEQVAVLAVCDAWSPALVRLRMSNETFLDDLVEFYAIIAAGFRHWFNADLQLKSDELRALEPRQRIAHFMRLARAHGAYAPDEPDERIERILAVFRACSQSDYAPAERFQGPLTFLRAIDSKFCETLTEGWEDVSTQPLRLRRVPGNHVSMLTEPHAEAVAHEIRAAIAEAGVS</sequence>
<accession>A0A250IN89</accession>
<evidence type="ECO:0000259" key="3">
    <source>
        <dbReference type="PROSITE" id="PS50075"/>
    </source>
</evidence>
<dbReference type="InterPro" id="IPR029058">
    <property type="entry name" value="AB_hydrolase_fold"/>
</dbReference>
<dbReference type="InterPro" id="IPR009081">
    <property type="entry name" value="PP-bd_ACP"/>
</dbReference>
<feature type="domain" description="Carrier" evidence="3">
    <location>
        <begin position="11"/>
        <end position="86"/>
    </location>
</feature>
<gene>
    <name evidence="4" type="ORF">MEBOL_006698</name>
</gene>
<comment type="similarity">
    <text evidence="1">Belongs to the thioesterase family.</text>
</comment>
<dbReference type="SUPFAM" id="SSF47336">
    <property type="entry name" value="ACP-like"/>
    <property type="match status" value="1"/>
</dbReference>
<evidence type="ECO:0000256" key="1">
    <source>
        <dbReference type="ARBA" id="ARBA00007169"/>
    </source>
</evidence>
<dbReference type="SUPFAM" id="SSF53474">
    <property type="entry name" value="alpha/beta-Hydrolases"/>
    <property type="match status" value="1"/>
</dbReference>
<dbReference type="Gene3D" id="1.10.1200.10">
    <property type="entry name" value="ACP-like"/>
    <property type="match status" value="1"/>
</dbReference>
<reference evidence="4 5" key="1">
    <citation type="submission" date="2017-06" db="EMBL/GenBank/DDBJ databases">
        <authorList>
            <person name="Kim H.J."/>
            <person name="Triplett B.A."/>
        </authorList>
    </citation>
    <scope>NUCLEOTIDE SEQUENCE [LARGE SCALE GENOMIC DNA]</scope>
    <source>
        <strain evidence="4 5">DSM 14713</strain>
    </source>
</reference>
<dbReference type="EMBL" id="CP022163">
    <property type="protein sequence ID" value="ATB33209.1"/>
    <property type="molecule type" value="Genomic_DNA"/>
</dbReference>
<dbReference type="InterPro" id="IPR001031">
    <property type="entry name" value="Thioesterase"/>
</dbReference>
<dbReference type="Pfam" id="PF00550">
    <property type="entry name" value="PP-binding"/>
    <property type="match status" value="1"/>
</dbReference>
<proteinExistence type="inferred from homology"/>
<dbReference type="GO" id="GO:0016787">
    <property type="term" value="F:hydrolase activity"/>
    <property type="evidence" value="ECO:0007669"/>
    <property type="project" value="UniProtKB-KW"/>
</dbReference>
<dbReference type="PANTHER" id="PTHR11487:SF0">
    <property type="entry name" value="S-ACYL FATTY ACID SYNTHASE THIOESTERASE, MEDIUM CHAIN"/>
    <property type="match status" value="1"/>
</dbReference>